<feature type="transmembrane region" description="Helical" evidence="1">
    <location>
        <begin position="236"/>
        <end position="257"/>
    </location>
</feature>
<accession>A0A1J4K3D8</accession>
<feature type="transmembrane region" description="Helical" evidence="1">
    <location>
        <begin position="269"/>
        <end position="290"/>
    </location>
</feature>
<feature type="transmembrane region" description="Helical" evidence="1">
    <location>
        <begin position="651"/>
        <end position="673"/>
    </location>
</feature>
<feature type="transmembrane region" description="Helical" evidence="1">
    <location>
        <begin position="910"/>
        <end position="935"/>
    </location>
</feature>
<dbReference type="OrthoDB" id="10692046at2759"/>
<keyword evidence="1" id="KW-1133">Transmembrane helix</keyword>
<dbReference type="EMBL" id="MLAK01000756">
    <property type="protein sequence ID" value="OHT05490.1"/>
    <property type="molecule type" value="Genomic_DNA"/>
</dbReference>
<evidence type="ECO:0000313" key="3">
    <source>
        <dbReference type="Proteomes" id="UP000179807"/>
    </source>
</evidence>
<feature type="transmembrane region" description="Helical" evidence="1">
    <location>
        <begin position="37"/>
        <end position="60"/>
    </location>
</feature>
<dbReference type="RefSeq" id="XP_068358626.1">
    <property type="nucleotide sequence ID" value="XM_068505140.1"/>
</dbReference>
<evidence type="ECO:0008006" key="4">
    <source>
        <dbReference type="Google" id="ProtNLM"/>
    </source>
</evidence>
<dbReference type="Gene3D" id="3.30.450.20">
    <property type="entry name" value="PAS domain"/>
    <property type="match status" value="1"/>
</dbReference>
<name>A0A1J4K3D8_9EUKA</name>
<feature type="transmembrane region" description="Helical" evidence="1">
    <location>
        <begin position="824"/>
        <end position="845"/>
    </location>
</feature>
<evidence type="ECO:0000256" key="1">
    <source>
        <dbReference type="SAM" id="Phobius"/>
    </source>
</evidence>
<keyword evidence="1" id="KW-0812">Transmembrane</keyword>
<feature type="transmembrane region" description="Helical" evidence="1">
    <location>
        <begin position="1117"/>
        <end position="1139"/>
    </location>
</feature>
<gene>
    <name evidence="2" type="ORF">TRFO_26761</name>
</gene>
<dbReference type="Proteomes" id="UP000179807">
    <property type="component" value="Unassembled WGS sequence"/>
</dbReference>
<keyword evidence="1" id="KW-0472">Membrane</keyword>
<feature type="transmembrane region" description="Helical" evidence="1">
    <location>
        <begin position="296"/>
        <end position="317"/>
    </location>
</feature>
<proteinExistence type="predicted"/>
<feature type="transmembrane region" description="Helical" evidence="1">
    <location>
        <begin position="12"/>
        <end position="31"/>
    </location>
</feature>
<evidence type="ECO:0000313" key="2">
    <source>
        <dbReference type="EMBL" id="OHT05490.1"/>
    </source>
</evidence>
<organism evidence="2 3">
    <name type="scientific">Tritrichomonas foetus</name>
    <dbReference type="NCBI Taxonomy" id="1144522"/>
    <lineage>
        <taxon>Eukaryota</taxon>
        <taxon>Metamonada</taxon>
        <taxon>Parabasalia</taxon>
        <taxon>Tritrichomonadida</taxon>
        <taxon>Tritrichomonadidae</taxon>
        <taxon>Tritrichomonas</taxon>
    </lineage>
</organism>
<dbReference type="GeneID" id="94839844"/>
<feature type="transmembrane region" description="Helical" evidence="1">
    <location>
        <begin position="170"/>
        <end position="200"/>
    </location>
</feature>
<reference evidence="2" key="1">
    <citation type="submission" date="2016-10" db="EMBL/GenBank/DDBJ databases">
        <authorList>
            <person name="Benchimol M."/>
            <person name="Almeida L.G."/>
            <person name="Vasconcelos A.T."/>
            <person name="Perreira-Neves A."/>
            <person name="Rosa I.A."/>
            <person name="Tasca T."/>
            <person name="Bogo M.R."/>
            <person name="de Souza W."/>
        </authorList>
    </citation>
    <scope>NUCLEOTIDE SEQUENCE [LARGE SCALE GENOMIC DNA]</scope>
    <source>
        <strain evidence="2">K</strain>
    </source>
</reference>
<protein>
    <recommendedName>
        <fullName evidence="4">PAS domain-containing protein</fullName>
    </recommendedName>
</protein>
<feature type="transmembrane region" description="Helical" evidence="1">
    <location>
        <begin position="131"/>
        <end position="150"/>
    </location>
</feature>
<feature type="transmembrane region" description="Helical" evidence="1">
    <location>
        <begin position="212"/>
        <end position="230"/>
    </location>
</feature>
<keyword evidence="3" id="KW-1185">Reference proteome</keyword>
<comment type="caution">
    <text evidence="2">The sequence shown here is derived from an EMBL/GenBank/DDBJ whole genome shotgun (WGS) entry which is preliminary data.</text>
</comment>
<feature type="transmembrane region" description="Helical" evidence="1">
    <location>
        <begin position="96"/>
        <end position="119"/>
    </location>
</feature>
<dbReference type="VEuPathDB" id="TrichDB:TRFO_26761"/>
<sequence length="1535" mass="177127">MMKGRTFKSSKMVPLSPIMSYFVSLSDFFILGKHSCLLPYLIYRIVGYWQLLVTVFALLLCGSDQIWSSNPYLHNVFTFFQVFWRFGSQFTSTNDFFISFIVIVAISIIGFVPTLVGHIIWKFFDKFHASLFYVITFMHEILLVILHLWVPSQMASVITKVANDSEYNNVFHIIQIIVYFVLIISHILFSCYFVACDMIYMRGRSLTWNYKFRVIQIIITDLTLFFTRLVETLPRSQSIIVAILTAIVYIFYIALIIERFMFVSKNINILYASLLIGFFIGFILQCISIYVVQIDLMIVIVVNAVASVIAFFSMSVFTRRRIQYSMKIMNMIENDESLFAQLISSPWNFLRICRICFQNGHRYIFTWNPFNMAVQRWPNNKSIIIQYIKFVAVYFDEDSKLASILHLLKTYRDFSTAQLRREIKLIRESRDIHLTRTLKLKLKNVDERVKLTNNLVVSFWNAIEDNNPNSTFDISYKLSKVVEHVHADFVHYSTISPNNWVIPSQYATFLLNIVCDPEEGQYWSRRARFLRGKKSMLYDAAQTHGFDFFPNIPRAIDVPHQETPDVLTTQSVSTSCSSGSSIDFDKNSDANEIDDIDITPSGILKMGERAQISFVFWPFFITCLFFAIAFVAVPFTPVGMYRSMTGQINDIYSALIGVADVSHGLPVIGYLLMERALQIENILPSNDEISDIINFTVGGGLIMLDEQIELLNDNIHAIQKEFTSLLRLHTKSWDFIQTTVIPIFVESEKGLKYFNSSFLESMNIVAGAAYKYNIHDISHLISESYFRFYTTNFEQLPVLLNELVNLMSLDINSIIDDFISTVDVAFYIFGALEVIILPVFIFLAFRIRKQWKNIVSVFNSIPRVAIHKAIQDHTNNMIKENNVTNRSEFRYLSTFSQMVISRDTTSGVPVTMIICFGLFNFIVSIASCFIFDMVLRSYQESIKSLPMTYFYSSDYSTKLFTFAELLIRMIAAKSGTPYYNDTVESLDSHYYNYSLEIKSAIGKIMTTTWNEMQVGFVVTSEEVVNHFFEFRGSWFEEQNEFLRLQRVPRFFALNILSSLIRDTYSLILTQSTEEILTSQTTWTRIKCITDHLMQDLLGEALKQEYESMNITLKKVELFLGLISALMLIIGALTISLVIYKLYQVRLAVRFALSSLSMIDHHVIQDMPSIMNLFSGKVTRVFESNRTLQSTYVTVDEVIPESVLQLDTTLSIVTMNNEFAKQLGIEPEMFVGTHIDSLLSFSDKKIISTIQKQAESECSITDDDELTFEAEMTIKPTKQKSMVNFTSIRFNRVIENASSSQTRIILFFKKSNDRAQNIQNIEGMLNSMTEMKSSVIPEKLRNRINITTNKTRFMPRYIVALSVNIINYNDFCSKHTPKESKVYFRKFQNFIKEQASLDGKDIVVLKVIGTTVIIGFNLDVQIANYYSAVYDAIGLVKTIHEFSHQEGYETRFSIVLIKKSVLKLSTRGTFRLDLYTKKVRLMMKLLFKGTKDTLMLGPKVKDLLPEEIKTELKPVKFIDENKKAKYSHLYNLSAHS</sequence>
<feature type="transmembrane region" description="Helical" evidence="1">
    <location>
        <begin position="614"/>
        <end position="636"/>
    </location>
</feature>
<feature type="transmembrane region" description="Helical" evidence="1">
    <location>
        <begin position="72"/>
        <end position="90"/>
    </location>
</feature>